<gene>
    <name evidence="5" type="ORF">Q7C36_011878</name>
</gene>
<feature type="chain" id="PRO_5041729636" description="Ig-like domain-containing protein" evidence="3">
    <location>
        <begin position="30"/>
        <end position="131"/>
    </location>
</feature>
<protein>
    <recommendedName>
        <fullName evidence="4">Ig-like domain-containing protein</fullName>
    </recommendedName>
</protein>
<reference evidence="5" key="1">
    <citation type="submission" date="2023-08" db="EMBL/GenBank/DDBJ databases">
        <title>Pelteobagrus vachellii genome.</title>
        <authorList>
            <person name="Liu H."/>
        </authorList>
    </citation>
    <scope>NUCLEOTIDE SEQUENCE</scope>
    <source>
        <strain evidence="5">PRFRI_2022a</strain>
        <tissue evidence="5">Muscle</tissue>
    </source>
</reference>
<dbReference type="InterPro" id="IPR050413">
    <property type="entry name" value="TCR_beta_variable"/>
</dbReference>
<dbReference type="GO" id="GO:0005886">
    <property type="term" value="C:plasma membrane"/>
    <property type="evidence" value="ECO:0007669"/>
    <property type="project" value="TreeGrafter"/>
</dbReference>
<dbReference type="SUPFAM" id="SSF48726">
    <property type="entry name" value="Immunoglobulin"/>
    <property type="match status" value="1"/>
</dbReference>
<feature type="signal peptide" evidence="3">
    <location>
        <begin position="1"/>
        <end position="29"/>
    </location>
</feature>
<keyword evidence="1 3" id="KW-0732">Signal</keyword>
<dbReference type="Gene3D" id="2.60.40.10">
    <property type="entry name" value="Immunoglobulins"/>
    <property type="match status" value="1"/>
</dbReference>
<dbReference type="InterPro" id="IPR013106">
    <property type="entry name" value="Ig_V-set"/>
</dbReference>
<dbReference type="AlphaFoldDB" id="A0AA88SSF2"/>
<dbReference type="InterPro" id="IPR013783">
    <property type="entry name" value="Ig-like_fold"/>
</dbReference>
<keyword evidence="6" id="KW-1185">Reference proteome</keyword>
<keyword evidence="2" id="KW-0391">Immunity</keyword>
<dbReference type="GO" id="GO:0002376">
    <property type="term" value="P:immune system process"/>
    <property type="evidence" value="ECO:0007669"/>
    <property type="project" value="UniProtKB-KW"/>
</dbReference>
<dbReference type="Pfam" id="PF07686">
    <property type="entry name" value="V-set"/>
    <property type="match status" value="1"/>
</dbReference>
<dbReference type="PANTHER" id="PTHR23268">
    <property type="entry name" value="T-CELL RECEPTOR BETA CHAIN"/>
    <property type="match status" value="1"/>
</dbReference>
<dbReference type="PANTHER" id="PTHR23268:SF124">
    <property type="entry name" value="IG-LIKE DOMAIN-CONTAINING PROTEIN"/>
    <property type="match status" value="1"/>
</dbReference>
<evidence type="ECO:0000256" key="1">
    <source>
        <dbReference type="ARBA" id="ARBA00022729"/>
    </source>
</evidence>
<comment type="caution">
    <text evidence="5">The sequence shown here is derived from an EMBL/GenBank/DDBJ whole genome shotgun (WGS) entry which is preliminary data.</text>
</comment>
<accession>A0AA88SSF2</accession>
<evidence type="ECO:0000313" key="6">
    <source>
        <dbReference type="Proteomes" id="UP001187315"/>
    </source>
</evidence>
<feature type="domain" description="Ig-like" evidence="4">
    <location>
        <begin position="51"/>
        <end position="131"/>
    </location>
</feature>
<dbReference type="InterPro" id="IPR036179">
    <property type="entry name" value="Ig-like_dom_sf"/>
</dbReference>
<name>A0AA88SSF2_TACVA</name>
<evidence type="ECO:0000259" key="4">
    <source>
        <dbReference type="PROSITE" id="PS50835"/>
    </source>
</evidence>
<evidence type="ECO:0000256" key="3">
    <source>
        <dbReference type="SAM" id="SignalP"/>
    </source>
</evidence>
<dbReference type="Proteomes" id="UP001187315">
    <property type="component" value="Unassembled WGS sequence"/>
</dbReference>
<dbReference type="EMBL" id="JAVHJS010000011">
    <property type="protein sequence ID" value="KAK2843663.1"/>
    <property type="molecule type" value="Genomic_DNA"/>
</dbReference>
<sequence length="131" mass="14750">MQSKVSRQAQRASMCTVLIIFSAILLCLAGSAVCSVIQNPLDLIKYKDGFVEMKCTNNKDDYDRILWYKHSQETGFKYMGYLNTIFPKLEAEFETKIKLSGDGRNNGTLTINSVSVNDSAVYFCAAYYTVL</sequence>
<organism evidence="5 6">
    <name type="scientific">Tachysurus vachellii</name>
    <name type="common">Darkbarbel catfish</name>
    <name type="synonym">Pelteobagrus vachellii</name>
    <dbReference type="NCBI Taxonomy" id="175792"/>
    <lineage>
        <taxon>Eukaryota</taxon>
        <taxon>Metazoa</taxon>
        <taxon>Chordata</taxon>
        <taxon>Craniata</taxon>
        <taxon>Vertebrata</taxon>
        <taxon>Euteleostomi</taxon>
        <taxon>Actinopterygii</taxon>
        <taxon>Neopterygii</taxon>
        <taxon>Teleostei</taxon>
        <taxon>Ostariophysi</taxon>
        <taxon>Siluriformes</taxon>
        <taxon>Bagridae</taxon>
        <taxon>Tachysurus</taxon>
    </lineage>
</organism>
<dbReference type="PROSITE" id="PS50835">
    <property type="entry name" value="IG_LIKE"/>
    <property type="match status" value="1"/>
</dbReference>
<evidence type="ECO:0000256" key="2">
    <source>
        <dbReference type="ARBA" id="ARBA00022859"/>
    </source>
</evidence>
<evidence type="ECO:0000313" key="5">
    <source>
        <dbReference type="EMBL" id="KAK2843663.1"/>
    </source>
</evidence>
<proteinExistence type="predicted"/>
<dbReference type="InterPro" id="IPR007110">
    <property type="entry name" value="Ig-like_dom"/>
</dbReference>
<dbReference type="GO" id="GO:0007166">
    <property type="term" value="P:cell surface receptor signaling pathway"/>
    <property type="evidence" value="ECO:0007669"/>
    <property type="project" value="TreeGrafter"/>
</dbReference>
<dbReference type="SMART" id="SM00406">
    <property type="entry name" value="IGv"/>
    <property type="match status" value="1"/>
</dbReference>